<dbReference type="Proteomes" id="UP000243540">
    <property type="component" value="Unassembled WGS sequence"/>
</dbReference>
<proteinExistence type="predicted"/>
<name>A0A1Y2ST83_9BIFI</name>
<sequence length="317" mass="35117">MTHFELRIPVQEASTRPDKARDIQLWISRVPAGKRTPVWELSHTYTAHEQYPLGTDRFATNRRNLFLDVLSLLDAGARVEDAAEAVRVSEIPEPGEEPTDEQTQDYTVATLKTLAQRAARVAADGSGNARRFKDARALWQKLSAHVDAALKAGLTEPVTNVRKTHNWKKNQPFKDVSAHPDAWYVLNVYARSNPKKDAFVAVRTLGELWAYVAERDAQDAAALSRVEQQRAAAEANLDYPTFGELAQLTGDANMLVFPDDASLVSWIRETAGSADELARETPVEAHVPPSVLDEDDPAYMPRVSTGTALHLANVLDK</sequence>
<dbReference type="STRING" id="1160091.B9T39_06345"/>
<reference evidence="1 2" key="1">
    <citation type="submission" date="2017-04" db="EMBL/GenBank/DDBJ databases">
        <title>Draft genome sequences of Alloscardovia macacae UMA81211 and UMA81212 isolated from the feces of a rhesus macaque (Macaca mulatta).</title>
        <authorList>
            <person name="Albert K."/>
            <person name="Sela D.A."/>
        </authorList>
    </citation>
    <scope>NUCLEOTIDE SEQUENCE [LARGE SCALE GENOMIC DNA]</scope>
    <source>
        <strain evidence="1 2">UMA81212</strain>
    </source>
</reference>
<gene>
    <name evidence="1" type="ORF">B9T39_06345</name>
</gene>
<dbReference type="RefSeq" id="WP_086106976.1">
    <property type="nucleotide sequence ID" value="NZ_NEKB01000013.1"/>
</dbReference>
<dbReference type="AlphaFoldDB" id="A0A1Y2ST83"/>
<evidence type="ECO:0000313" key="2">
    <source>
        <dbReference type="Proteomes" id="UP000243540"/>
    </source>
</evidence>
<evidence type="ECO:0000313" key="1">
    <source>
        <dbReference type="EMBL" id="OTA28597.1"/>
    </source>
</evidence>
<dbReference type="EMBL" id="NEKC01000014">
    <property type="protein sequence ID" value="OTA28597.1"/>
    <property type="molecule type" value="Genomic_DNA"/>
</dbReference>
<dbReference type="OrthoDB" id="3229316at2"/>
<organism evidence="1 2">
    <name type="scientific">Alloscardovia macacae</name>
    <dbReference type="NCBI Taxonomy" id="1160091"/>
    <lineage>
        <taxon>Bacteria</taxon>
        <taxon>Bacillati</taxon>
        <taxon>Actinomycetota</taxon>
        <taxon>Actinomycetes</taxon>
        <taxon>Bifidobacteriales</taxon>
        <taxon>Bifidobacteriaceae</taxon>
        <taxon>Alloscardovia</taxon>
    </lineage>
</organism>
<comment type="caution">
    <text evidence="1">The sequence shown here is derived from an EMBL/GenBank/DDBJ whole genome shotgun (WGS) entry which is preliminary data.</text>
</comment>
<protein>
    <submittedName>
        <fullName evidence="1">Uncharacterized protein</fullName>
    </submittedName>
</protein>
<accession>A0A1Y2ST83</accession>